<dbReference type="Pfam" id="PF00501">
    <property type="entry name" value="AMP-binding"/>
    <property type="match status" value="1"/>
</dbReference>
<dbReference type="InterPro" id="IPR042099">
    <property type="entry name" value="ANL_N_sf"/>
</dbReference>
<evidence type="ECO:0000259" key="6">
    <source>
        <dbReference type="Pfam" id="PF13193"/>
    </source>
</evidence>
<dbReference type="Gene3D" id="3.40.50.12780">
    <property type="entry name" value="N-terminal domain of ligase-like"/>
    <property type="match status" value="1"/>
</dbReference>
<dbReference type="InterPro" id="IPR020845">
    <property type="entry name" value="AMP-binding_CS"/>
</dbReference>
<accession>A0A368L3U8</accession>
<dbReference type="Gene3D" id="3.30.300.30">
    <property type="match status" value="1"/>
</dbReference>
<evidence type="ECO:0000256" key="4">
    <source>
        <dbReference type="ARBA" id="ARBA00022840"/>
    </source>
</evidence>
<protein>
    <submittedName>
        <fullName evidence="7">AMP-binding protein</fullName>
    </submittedName>
</protein>
<comment type="caution">
    <text evidence="7">The sequence shown here is derived from an EMBL/GenBank/DDBJ whole genome shotgun (WGS) entry which is preliminary data.</text>
</comment>
<dbReference type="GO" id="GO:0005524">
    <property type="term" value="F:ATP binding"/>
    <property type="evidence" value="ECO:0007669"/>
    <property type="project" value="UniProtKB-KW"/>
</dbReference>
<reference evidence="7 8" key="1">
    <citation type="journal article" date="2018" name="Int. J. Syst. Evol. Microbiol.">
        <title>Parvibium lacunae gen. nov., sp. nov., a new member of the family Alcaligenaceae isolated from a freshwater pond.</title>
        <authorList>
            <person name="Chen W.M."/>
            <person name="Xie P.B."/>
            <person name="Hsu M.Y."/>
            <person name="Sheu S.Y."/>
        </authorList>
    </citation>
    <scope>NUCLEOTIDE SEQUENCE [LARGE SCALE GENOMIC DNA]</scope>
    <source>
        <strain evidence="7 8">KMB9</strain>
    </source>
</reference>
<dbReference type="RefSeq" id="WP_114402178.1">
    <property type="nucleotide sequence ID" value="NZ_QPGB01000002.1"/>
</dbReference>
<dbReference type="GO" id="GO:0006637">
    <property type="term" value="P:acyl-CoA metabolic process"/>
    <property type="evidence" value="ECO:0007669"/>
    <property type="project" value="TreeGrafter"/>
</dbReference>
<keyword evidence="3" id="KW-0547">Nucleotide-binding</keyword>
<dbReference type="PANTHER" id="PTHR43605:SF10">
    <property type="entry name" value="ACYL-COA SYNTHETASE MEDIUM CHAIN FAMILY MEMBER 3"/>
    <property type="match status" value="1"/>
</dbReference>
<evidence type="ECO:0000256" key="1">
    <source>
        <dbReference type="ARBA" id="ARBA00006432"/>
    </source>
</evidence>
<dbReference type="SUPFAM" id="SSF56801">
    <property type="entry name" value="Acetyl-CoA synthetase-like"/>
    <property type="match status" value="1"/>
</dbReference>
<dbReference type="PROSITE" id="PS00455">
    <property type="entry name" value="AMP_BINDING"/>
    <property type="match status" value="1"/>
</dbReference>
<evidence type="ECO:0000313" key="7">
    <source>
        <dbReference type="EMBL" id="RCS58092.1"/>
    </source>
</evidence>
<feature type="domain" description="AMP-dependent synthetase/ligase" evidence="5">
    <location>
        <begin position="71"/>
        <end position="432"/>
    </location>
</feature>
<dbReference type="PANTHER" id="PTHR43605">
    <property type="entry name" value="ACYL-COENZYME A SYNTHETASE"/>
    <property type="match status" value="1"/>
</dbReference>
<gene>
    <name evidence="7" type="ORF">DU000_04430</name>
</gene>
<dbReference type="AlphaFoldDB" id="A0A368L3U8"/>
<dbReference type="InterPro" id="IPR051087">
    <property type="entry name" value="Mitochondrial_ACSM"/>
</dbReference>
<evidence type="ECO:0000259" key="5">
    <source>
        <dbReference type="Pfam" id="PF00501"/>
    </source>
</evidence>
<evidence type="ECO:0000256" key="3">
    <source>
        <dbReference type="ARBA" id="ARBA00022741"/>
    </source>
</evidence>
<dbReference type="GO" id="GO:0015645">
    <property type="term" value="F:fatty acid ligase activity"/>
    <property type="evidence" value="ECO:0007669"/>
    <property type="project" value="TreeGrafter"/>
</dbReference>
<dbReference type="GO" id="GO:0006633">
    <property type="term" value="P:fatty acid biosynthetic process"/>
    <property type="evidence" value="ECO:0007669"/>
    <property type="project" value="TreeGrafter"/>
</dbReference>
<feature type="domain" description="AMP-binding enzyme C-terminal" evidence="6">
    <location>
        <begin position="513"/>
        <end position="591"/>
    </location>
</feature>
<sequence length="610" mass="67059">MPPVPSNPTLSKRLPSASNIPIQPHDVAANEQSVKFTAPSIPGADAYAQLYNHFGWAVPEFFNLAEVCCRRWQDKPQRIALFLENEAGQRSTISYGELGQRANQLSVALQRLGVKRGDRVALCCPQTAEVAVTHIAVYQLGAVVVPLSHLFGPDALQVRLSLSGAKVLISHHSTLPALAALAAGDLRSQFETLEHHIVIGGEYEGSLRWHDLLARSPIHFDAVETRAEEPALLLFTSGTTGQPKGALLPHRVLLGNLPGFVASQNWFPQPQDRFWTPADWAWTGGLMDGLLPTLYFGMPIVGFHGRFTPARTLDLLQRYRITNTFLFPTALKMLMREYPDLSPQAQPCALRAIMSAGEAVGGVVCDWVEQAFGVPLNVMFGQTEMNYLIGDSAYCWPSRKGSMGRAYPGHRIALLDERGAPVKPGQIGEIAVCTHDLQGHPDPIFFLGYWQDNAATQKKFCGNHANHSPPAPRQARWCRTGDLARQDEAGYFWYQGRTDDVFKAAGYRISPAEIENCLLQHPAVANVAIVPSPDSLRGHVVKAFIVLAAGYHGDEDLQAALQAHVRDKLAPYEYPKRIEFVNSLPLTATGKVQRHTLRAQESASKLIASE</sequence>
<comment type="similarity">
    <text evidence="1">Belongs to the ATP-dependent AMP-binding enzyme family.</text>
</comment>
<dbReference type="Pfam" id="PF13193">
    <property type="entry name" value="AMP-binding_C"/>
    <property type="match status" value="1"/>
</dbReference>
<keyword evidence="4" id="KW-0067">ATP-binding</keyword>
<name>A0A368L3U8_9BURK</name>
<keyword evidence="2" id="KW-0436">Ligase</keyword>
<evidence type="ECO:0000313" key="8">
    <source>
        <dbReference type="Proteomes" id="UP000252357"/>
    </source>
</evidence>
<dbReference type="GO" id="GO:0016405">
    <property type="term" value="F:CoA-ligase activity"/>
    <property type="evidence" value="ECO:0007669"/>
    <property type="project" value="UniProtKB-ARBA"/>
</dbReference>
<dbReference type="InterPro" id="IPR000873">
    <property type="entry name" value="AMP-dep_synth/lig_dom"/>
</dbReference>
<dbReference type="GO" id="GO:0004321">
    <property type="term" value="F:fatty-acyl-CoA synthase activity"/>
    <property type="evidence" value="ECO:0007669"/>
    <property type="project" value="TreeGrafter"/>
</dbReference>
<dbReference type="InterPro" id="IPR045851">
    <property type="entry name" value="AMP-bd_C_sf"/>
</dbReference>
<keyword evidence="8" id="KW-1185">Reference proteome</keyword>
<dbReference type="FunFam" id="3.30.300.30:FF:000005">
    <property type="entry name" value="Acyl-coenzyme A synthetase ACSM5, mitochondrial"/>
    <property type="match status" value="1"/>
</dbReference>
<dbReference type="EMBL" id="QPGB01000002">
    <property type="protein sequence ID" value="RCS58092.1"/>
    <property type="molecule type" value="Genomic_DNA"/>
</dbReference>
<evidence type="ECO:0000256" key="2">
    <source>
        <dbReference type="ARBA" id="ARBA00022598"/>
    </source>
</evidence>
<organism evidence="7 8">
    <name type="scientific">Parvibium lacunae</name>
    <dbReference type="NCBI Taxonomy" id="1888893"/>
    <lineage>
        <taxon>Bacteria</taxon>
        <taxon>Pseudomonadati</taxon>
        <taxon>Pseudomonadota</taxon>
        <taxon>Betaproteobacteria</taxon>
        <taxon>Burkholderiales</taxon>
        <taxon>Alcaligenaceae</taxon>
        <taxon>Parvibium</taxon>
    </lineage>
</organism>
<dbReference type="OrthoDB" id="9766486at2"/>
<dbReference type="InterPro" id="IPR025110">
    <property type="entry name" value="AMP-bd_C"/>
</dbReference>
<dbReference type="Proteomes" id="UP000252357">
    <property type="component" value="Unassembled WGS sequence"/>
</dbReference>
<proteinExistence type="inferred from homology"/>